<evidence type="ECO:0000313" key="7">
    <source>
        <dbReference type="EMBL" id="HIU28667.1"/>
    </source>
</evidence>
<proteinExistence type="inferred from homology"/>
<dbReference type="AlphaFoldDB" id="A0A9D1I6B6"/>
<name>A0A9D1I6B6_9CLOT</name>
<dbReference type="CDD" id="cd16332">
    <property type="entry name" value="Prp-like"/>
    <property type="match status" value="1"/>
</dbReference>
<dbReference type="InterPro" id="IPR007422">
    <property type="entry name" value="Peptidase_Prp"/>
</dbReference>
<evidence type="ECO:0000256" key="4">
    <source>
        <dbReference type="ARBA" id="ARBA00022807"/>
    </source>
</evidence>
<dbReference type="InterPro" id="IPR036764">
    <property type="entry name" value="Peptidase_Prp_sf"/>
</dbReference>
<dbReference type="Proteomes" id="UP000824089">
    <property type="component" value="Unassembled WGS sequence"/>
</dbReference>
<evidence type="ECO:0000256" key="5">
    <source>
        <dbReference type="ARBA" id="ARBA00044503"/>
    </source>
</evidence>
<evidence type="ECO:0000256" key="6">
    <source>
        <dbReference type="ARBA" id="ARBA00044538"/>
    </source>
</evidence>
<organism evidence="7 8">
    <name type="scientific">Candidatus Egerieisoma faecipullorum</name>
    <dbReference type="NCBI Taxonomy" id="2840963"/>
    <lineage>
        <taxon>Bacteria</taxon>
        <taxon>Bacillati</taxon>
        <taxon>Bacillota</taxon>
        <taxon>Clostridia</taxon>
        <taxon>Eubacteriales</taxon>
        <taxon>Clostridiaceae</taxon>
        <taxon>Clostridiaceae incertae sedis</taxon>
        <taxon>Candidatus Egerieisoma</taxon>
    </lineage>
</organism>
<dbReference type="PANTHER" id="PTHR39178">
    <property type="entry name" value="HYPOTHETICAL RIBOSOME-ASSOCIATED PROTEIN"/>
    <property type="match status" value="1"/>
</dbReference>
<dbReference type="SUPFAM" id="SSF118010">
    <property type="entry name" value="TM1457-like"/>
    <property type="match status" value="1"/>
</dbReference>
<keyword evidence="3" id="KW-0378">Hydrolase</keyword>
<evidence type="ECO:0000313" key="8">
    <source>
        <dbReference type="Proteomes" id="UP000824089"/>
    </source>
</evidence>
<dbReference type="EMBL" id="DVMM01000001">
    <property type="protein sequence ID" value="HIU28667.1"/>
    <property type="molecule type" value="Genomic_DNA"/>
</dbReference>
<keyword evidence="2 7" id="KW-0645">Protease</keyword>
<dbReference type="GO" id="GO:0008234">
    <property type="term" value="F:cysteine-type peptidase activity"/>
    <property type="evidence" value="ECO:0007669"/>
    <property type="project" value="UniProtKB-KW"/>
</dbReference>
<protein>
    <recommendedName>
        <fullName evidence="6">Ribosomal processing cysteine protease Prp</fullName>
    </recommendedName>
</protein>
<evidence type="ECO:0000256" key="1">
    <source>
        <dbReference type="ARBA" id="ARBA00022517"/>
    </source>
</evidence>
<evidence type="ECO:0000256" key="2">
    <source>
        <dbReference type="ARBA" id="ARBA00022670"/>
    </source>
</evidence>
<dbReference type="Pfam" id="PF04327">
    <property type="entry name" value="Peptidase_Prp"/>
    <property type="match status" value="1"/>
</dbReference>
<dbReference type="Gene3D" id="3.30.70.1490">
    <property type="entry name" value="Cysteine protease Prp"/>
    <property type="match status" value="1"/>
</dbReference>
<accession>A0A9D1I6B6</accession>
<reference evidence="7" key="1">
    <citation type="submission" date="2020-10" db="EMBL/GenBank/DDBJ databases">
        <authorList>
            <person name="Gilroy R."/>
        </authorList>
    </citation>
    <scope>NUCLEOTIDE SEQUENCE</scope>
    <source>
        <strain evidence="7">CHK195-4489</strain>
    </source>
</reference>
<gene>
    <name evidence="7" type="ORF">IAD50_00040</name>
</gene>
<dbReference type="PANTHER" id="PTHR39178:SF1">
    <property type="entry name" value="RIBOSOMAL-PROCESSING CYSTEINE PROTEASE PRP"/>
    <property type="match status" value="1"/>
</dbReference>
<sequence>MITAKIFRNSRGAVSGFEISGHAGYAEHGGDIVCAAVSAIAYTAAGYFSEKKCGEKPFEYSEREGYMKLSAPQIGTEASEDRAAADAVLEAAVIGLKQIALSYGTEYIKVID</sequence>
<evidence type="ECO:0000256" key="3">
    <source>
        <dbReference type="ARBA" id="ARBA00022801"/>
    </source>
</evidence>
<reference evidence="7" key="2">
    <citation type="journal article" date="2021" name="PeerJ">
        <title>Extensive microbial diversity within the chicken gut microbiome revealed by metagenomics and culture.</title>
        <authorList>
            <person name="Gilroy R."/>
            <person name="Ravi A."/>
            <person name="Getino M."/>
            <person name="Pursley I."/>
            <person name="Horton D.L."/>
            <person name="Alikhan N.F."/>
            <person name="Baker D."/>
            <person name="Gharbi K."/>
            <person name="Hall N."/>
            <person name="Watson M."/>
            <person name="Adriaenssens E.M."/>
            <person name="Foster-Nyarko E."/>
            <person name="Jarju S."/>
            <person name="Secka A."/>
            <person name="Antonio M."/>
            <person name="Oren A."/>
            <person name="Chaudhuri R.R."/>
            <person name="La Ragione R."/>
            <person name="Hildebrand F."/>
            <person name="Pallen M.J."/>
        </authorList>
    </citation>
    <scope>NUCLEOTIDE SEQUENCE</scope>
    <source>
        <strain evidence="7">CHK195-4489</strain>
    </source>
</reference>
<keyword evidence="1" id="KW-0690">Ribosome biogenesis</keyword>
<dbReference type="GO" id="GO:0042254">
    <property type="term" value="P:ribosome biogenesis"/>
    <property type="evidence" value="ECO:0007669"/>
    <property type="project" value="UniProtKB-KW"/>
</dbReference>
<comment type="similarity">
    <text evidence="5">Belongs to the Prp family.</text>
</comment>
<comment type="caution">
    <text evidence="7">The sequence shown here is derived from an EMBL/GenBank/DDBJ whole genome shotgun (WGS) entry which is preliminary data.</text>
</comment>
<keyword evidence="4" id="KW-0788">Thiol protease</keyword>
<dbReference type="GO" id="GO:0006508">
    <property type="term" value="P:proteolysis"/>
    <property type="evidence" value="ECO:0007669"/>
    <property type="project" value="UniProtKB-KW"/>
</dbReference>